<sequence>MENQLTELSIHCVLQEHPAGNQAIKKIFLGWRDGSAVKNPDYSSRGSEFNSQ</sequence>
<dbReference type="Proteomes" id="UP000234681">
    <property type="component" value="Chromosome 9"/>
</dbReference>
<evidence type="ECO:0000313" key="1">
    <source>
        <dbReference type="EMBL" id="EDL90943.1"/>
    </source>
</evidence>
<evidence type="ECO:0000313" key="2">
    <source>
        <dbReference type="Proteomes" id="UP000234681"/>
    </source>
</evidence>
<gene>
    <name evidence="1" type="ORF">rCG_35628</name>
</gene>
<dbReference type="AlphaFoldDB" id="A6KF91"/>
<accession>A6KF91</accession>
<name>A6KF91_RAT</name>
<proteinExistence type="predicted"/>
<dbReference type="EMBL" id="CH474043">
    <property type="protein sequence ID" value="EDL90943.1"/>
    <property type="molecule type" value="Genomic_DNA"/>
</dbReference>
<reference evidence="2" key="1">
    <citation type="submission" date="2005-09" db="EMBL/GenBank/DDBJ databases">
        <authorList>
            <person name="Mural R.J."/>
            <person name="Li P.W."/>
            <person name="Adams M.D."/>
            <person name="Amanatides P.G."/>
            <person name="Baden-Tillson H."/>
            <person name="Barnstead M."/>
            <person name="Chin S.H."/>
            <person name="Dew I."/>
            <person name="Evans C.A."/>
            <person name="Ferriera S."/>
            <person name="Flanigan M."/>
            <person name="Fosler C."/>
            <person name="Glodek A."/>
            <person name="Gu Z."/>
            <person name="Holt R.A."/>
            <person name="Jennings D."/>
            <person name="Kraft C.L."/>
            <person name="Lu F."/>
            <person name="Nguyen T."/>
            <person name="Nusskern D.R."/>
            <person name="Pfannkoch C.M."/>
            <person name="Sitter C."/>
            <person name="Sutton G.G."/>
            <person name="Venter J.C."/>
            <person name="Wang Z."/>
            <person name="Woodage T."/>
            <person name="Zheng X.H."/>
            <person name="Zhong F."/>
        </authorList>
    </citation>
    <scope>NUCLEOTIDE SEQUENCE [LARGE SCALE GENOMIC DNA]</scope>
    <source>
        <strain>BN</strain>
        <strain evidence="2">Sprague-Dawley</strain>
    </source>
</reference>
<organism evidence="1 2">
    <name type="scientific">Rattus norvegicus</name>
    <name type="common">Rat</name>
    <dbReference type="NCBI Taxonomy" id="10116"/>
    <lineage>
        <taxon>Eukaryota</taxon>
        <taxon>Metazoa</taxon>
        <taxon>Chordata</taxon>
        <taxon>Craniata</taxon>
        <taxon>Vertebrata</taxon>
        <taxon>Euteleostomi</taxon>
        <taxon>Mammalia</taxon>
        <taxon>Eutheria</taxon>
        <taxon>Euarchontoglires</taxon>
        <taxon>Glires</taxon>
        <taxon>Rodentia</taxon>
        <taxon>Myomorpha</taxon>
        <taxon>Muroidea</taxon>
        <taxon>Muridae</taxon>
        <taxon>Murinae</taxon>
        <taxon>Rattus</taxon>
    </lineage>
</organism>
<protein>
    <submittedName>
        <fullName evidence="1">RCG35628</fullName>
    </submittedName>
</protein>